<sequence length="167" mass="19011">MTGEDHDHSKWEEQKTNFVIREPARSKIIEYEKIKILMVTPQPQVKKKCRRPVGSNKQKKNHRDNKKNSQNIDILYDFKALFFLDMFISILINRNPLTAKSNLNKIAFFQGNCITGAGALYDSCLTGAGALYDSCWTGAGALYDSCWTGAGALVIRKKFLSKNRQFQ</sequence>
<evidence type="ECO:0000256" key="1">
    <source>
        <dbReference type="SAM" id="MobiDB-lite"/>
    </source>
</evidence>
<dbReference type="Proteomes" id="UP000276133">
    <property type="component" value="Unassembled WGS sequence"/>
</dbReference>
<evidence type="ECO:0000313" key="3">
    <source>
        <dbReference type="Proteomes" id="UP000276133"/>
    </source>
</evidence>
<gene>
    <name evidence="2" type="ORF">BpHYR1_015751</name>
</gene>
<dbReference type="EMBL" id="REGN01011886">
    <property type="protein sequence ID" value="RMZ96810.1"/>
    <property type="molecule type" value="Genomic_DNA"/>
</dbReference>
<reference evidence="2 3" key="1">
    <citation type="journal article" date="2018" name="Sci. Rep.">
        <title>Genomic signatures of local adaptation to the degree of environmental predictability in rotifers.</title>
        <authorList>
            <person name="Franch-Gras L."/>
            <person name="Hahn C."/>
            <person name="Garcia-Roger E.M."/>
            <person name="Carmona M.J."/>
            <person name="Serra M."/>
            <person name="Gomez A."/>
        </authorList>
    </citation>
    <scope>NUCLEOTIDE SEQUENCE [LARGE SCALE GENOMIC DNA]</scope>
    <source>
        <strain evidence="2">HYR1</strain>
    </source>
</reference>
<evidence type="ECO:0000313" key="2">
    <source>
        <dbReference type="EMBL" id="RMZ96810.1"/>
    </source>
</evidence>
<proteinExistence type="predicted"/>
<keyword evidence="3" id="KW-1185">Reference proteome</keyword>
<protein>
    <submittedName>
        <fullName evidence="2">Uncharacterized protein</fullName>
    </submittedName>
</protein>
<feature type="compositionally biased region" description="Basic residues" evidence="1">
    <location>
        <begin position="45"/>
        <end position="65"/>
    </location>
</feature>
<comment type="caution">
    <text evidence="2">The sequence shown here is derived from an EMBL/GenBank/DDBJ whole genome shotgun (WGS) entry which is preliminary data.</text>
</comment>
<accession>A0A3M7PDG9</accession>
<name>A0A3M7PDG9_BRAPC</name>
<dbReference type="AlphaFoldDB" id="A0A3M7PDG9"/>
<organism evidence="2 3">
    <name type="scientific">Brachionus plicatilis</name>
    <name type="common">Marine rotifer</name>
    <name type="synonym">Brachionus muelleri</name>
    <dbReference type="NCBI Taxonomy" id="10195"/>
    <lineage>
        <taxon>Eukaryota</taxon>
        <taxon>Metazoa</taxon>
        <taxon>Spiralia</taxon>
        <taxon>Gnathifera</taxon>
        <taxon>Rotifera</taxon>
        <taxon>Eurotatoria</taxon>
        <taxon>Monogononta</taxon>
        <taxon>Pseudotrocha</taxon>
        <taxon>Ploima</taxon>
        <taxon>Brachionidae</taxon>
        <taxon>Brachionus</taxon>
    </lineage>
</organism>
<feature type="region of interest" description="Disordered" evidence="1">
    <location>
        <begin position="45"/>
        <end position="66"/>
    </location>
</feature>